<feature type="domain" description="ATPase AAA-type core" evidence="1">
    <location>
        <begin position="47"/>
        <end position="157"/>
    </location>
</feature>
<reference evidence="2 3" key="1">
    <citation type="submission" date="2017-01" db="EMBL/GenBank/DDBJ databases">
        <title>Genome sequencing of Rhodoferax fermentans JCM 7819.</title>
        <authorList>
            <person name="Kim Y.J."/>
            <person name="Farh M.E.-A."/>
            <person name="Yang D.-C."/>
        </authorList>
    </citation>
    <scope>NUCLEOTIDE SEQUENCE [LARGE SCALE GENOMIC DNA]</scope>
    <source>
        <strain evidence="2 3">JCM 7819</strain>
    </source>
</reference>
<dbReference type="GO" id="GO:0005524">
    <property type="term" value="F:ATP binding"/>
    <property type="evidence" value="ECO:0007669"/>
    <property type="project" value="InterPro"/>
</dbReference>
<dbReference type="InterPro" id="IPR027417">
    <property type="entry name" value="P-loop_NTPase"/>
</dbReference>
<evidence type="ECO:0000313" key="2">
    <source>
        <dbReference type="EMBL" id="OOV06908.1"/>
    </source>
</evidence>
<name>A0A1T1ASF3_RHOFE</name>
<keyword evidence="3" id="KW-1185">Reference proteome</keyword>
<proteinExistence type="predicted"/>
<dbReference type="STRING" id="28066.RF819_09335"/>
<dbReference type="OrthoDB" id="8899760at2"/>
<dbReference type="Gene3D" id="3.40.50.300">
    <property type="entry name" value="P-loop containing nucleotide triphosphate hydrolases"/>
    <property type="match status" value="1"/>
</dbReference>
<comment type="caution">
    <text evidence="2">The sequence shown here is derived from an EMBL/GenBank/DDBJ whole genome shotgun (WGS) entry which is preliminary data.</text>
</comment>
<sequence>MDIQTIVQRAAPKSVDDIVFASDDDKGLVTDIVSGTMPFPAFGKNGVLLYGINGTGKSELAKLLPDAMEAVKTGGQAFARFERIQNGNNGGALIERLQGQAQLVPFASHNYFVLDEVDNLTTLSMPSLKSLMNMPQSIFVMTTNHFSKIELGVRNRCYCIAFNAAPAENWLPLARRMLTDAGILTVSDATLLGVIATGKGSARDILNAIVQLILAVRRKRACEVKAAPAPCVV</sequence>
<dbReference type="GO" id="GO:0016887">
    <property type="term" value="F:ATP hydrolysis activity"/>
    <property type="evidence" value="ECO:0007669"/>
    <property type="project" value="InterPro"/>
</dbReference>
<dbReference type="EMBL" id="MTJN01000002">
    <property type="protein sequence ID" value="OOV06908.1"/>
    <property type="molecule type" value="Genomic_DNA"/>
</dbReference>
<dbReference type="InterPro" id="IPR003959">
    <property type="entry name" value="ATPase_AAA_core"/>
</dbReference>
<dbReference type="Pfam" id="PF00004">
    <property type="entry name" value="AAA"/>
    <property type="match status" value="1"/>
</dbReference>
<evidence type="ECO:0000259" key="1">
    <source>
        <dbReference type="Pfam" id="PF00004"/>
    </source>
</evidence>
<dbReference type="RefSeq" id="WP_078364732.1">
    <property type="nucleotide sequence ID" value="NZ_MTJN01000002.1"/>
</dbReference>
<organism evidence="2 3">
    <name type="scientific">Rhodoferax fermentans</name>
    <dbReference type="NCBI Taxonomy" id="28066"/>
    <lineage>
        <taxon>Bacteria</taxon>
        <taxon>Pseudomonadati</taxon>
        <taxon>Pseudomonadota</taxon>
        <taxon>Betaproteobacteria</taxon>
        <taxon>Burkholderiales</taxon>
        <taxon>Comamonadaceae</taxon>
        <taxon>Rhodoferax</taxon>
    </lineage>
</organism>
<protein>
    <recommendedName>
        <fullName evidence="1">ATPase AAA-type core domain-containing protein</fullName>
    </recommendedName>
</protein>
<evidence type="ECO:0000313" key="3">
    <source>
        <dbReference type="Proteomes" id="UP000190750"/>
    </source>
</evidence>
<accession>A0A1T1ASF3</accession>
<dbReference type="Proteomes" id="UP000190750">
    <property type="component" value="Unassembled WGS sequence"/>
</dbReference>
<gene>
    <name evidence="2" type="ORF">RF819_09335</name>
</gene>
<dbReference type="AlphaFoldDB" id="A0A1T1ASF3"/>
<dbReference type="SUPFAM" id="SSF52540">
    <property type="entry name" value="P-loop containing nucleoside triphosphate hydrolases"/>
    <property type="match status" value="1"/>
</dbReference>